<dbReference type="AlphaFoldDB" id="A0AAV2N870"/>
<proteinExistence type="predicted"/>
<sequence length="97" mass="10589">MTAGRRNVFHSSERNAAPALRAVGVGSCKVVDIRSRTGLMFSHKPDHGRTGLVVRQTLGGSGWRGRTGRHRSLSYGRVSKEEENFALYPSPVSRGLP</sequence>
<organism evidence="1 2">
    <name type="scientific">Lasius platythorax</name>
    <dbReference type="NCBI Taxonomy" id="488582"/>
    <lineage>
        <taxon>Eukaryota</taxon>
        <taxon>Metazoa</taxon>
        <taxon>Ecdysozoa</taxon>
        <taxon>Arthropoda</taxon>
        <taxon>Hexapoda</taxon>
        <taxon>Insecta</taxon>
        <taxon>Pterygota</taxon>
        <taxon>Neoptera</taxon>
        <taxon>Endopterygota</taxon>
        <taxon>Hymenoptera</taxon>
        <taxon>Apocrita</taxon>
        <taxon>Aculeata</taxon>
        <taxon>Formicoidea</taxon>
        <taxon>Formicidae</taxon>
        <taxon>Formicinae</taxon>
        <taxon>Lasius</taxon>
        <taxon>Lasius</taxon>
    </lineage>
</organism>
<evidence type="ECO:0000313" key="1">
    <source>
        <dbReference type="EMBL" id="CAL1675928.1"/>
    </source>
</evidence>
<reference evidence="1" key="1">
    <citation type="submission" date="2024-04" db="EMBL/GenBank/DDBJ databases">
        <authorList>
            <consortium name="Molecular Ecology Group"/>
        </authorList>
    </citation>
    <scope>NUCLEOTIDE SEQUENCE</scope>
</reference>
<accession>A0AAV2N870</accession>
<keyword evidence="2" id="KW-1185">Reference proteome</keyword>
<evidence type="ECO:0000313" key="2">
    <source>
        <dbReference type="Proteomes" id="UP001497644"/>
    </source>
</evidence>
<dbReference type="Proteomes" id="UP001497644">
    <property type="component" value="Chromosome 11"/>
</dbReference>
<protein>
    <submittedName>
        <fullName evidence="1">Uncharacterized protein</fullName>
    </submittedName>
</protein>
<gene>
    <name evidence="1" type="ORF">LPLAT_LOCUS2213</name>
</gene>
<dbReference type="EMBL" id="OZ034834">
    <property type="protein sequence ID" value="CAL1675928.1"/>
    <property type="molecule type" value="Genomic_DNA"/>
</dbReference>
<name>A0AAV2N870_9HYME</name>